<keyword evidence="2" id="KW-1277">Toxin-antitoxin system</keyword>
<name>A0A6B8M1R1_9HYPH</name>
<keyword evidence="4" id="KW-0238">DNA-binding</keyword>
<dbReference type="AlphaFoldDB" id="A0A6B8M1R1"/>
<reference evidence="7 8" key="1">
    <citation type="submission" date="2019-09" db="EMBL/GenBank/DDBJ databases">
        <title>Isolation and complete genome sequencing of Methylocystis species.</title>
        <authorList>
            <person name="Rumah B.L."/>
            <person name="Stead C.E."/>
            <person name="Stevens B.C."/>
            <person name="Minton N.P."/>
            <person name="Grosse-Honebrink A."/>
            <person name="Zhang Y."/>
        </authorList>
    </citation>
    <scope>NUCLEOTIDE SEQUENCE [LARGE SCALE GENOMIC DNA]</scope>
    <source>
        <strain evidence="7 8">BRCS2</strain>
    </source>
</reference>
<evidence type="ECO:0000313" key="7">
    <source>
        <dbReference type="EMBL" id="QGM96235.1"/>
    </source>
</evidence>
<dbReference type="PANTHER" id="PTHR35401">
    <property type="entry name" value="COPG FAMILY HELIX-TURN-HELIX PROTEIN-RELATED-RELATED"/>
    <property type="match status" value="1"/>
</dbReference>
<dbReference type="PANTHER" id="PTHR35401:SF1">
    <property type="entry name" value="CYTOPLASMIC PROTEIN"/>
    <property type="match status" value="1"/>
</dbReference>
<evidence type="ECO:0000256" key="2">
    <source>
        <dbReference type="ARBA" id="ARBA00022649"/>
    </source>
</evidence>
<evidence type="ECO:0000256" key="5">
    <source>
        <dbReference type="ARBA" id="ARBA00023163"/>
    </source>
</evidence>
<keyword evidence="5" id="KW-0804">Transcription</keyword>
<keyword evidence="1" id="KW-0678">Repressor</keyword>
<dbReference type="Pfam" id="PF08681">
    <property type="entry name" value="TacA1"/>
    <property type="match status" value="1"/>
</dbReference>
<gene>
    <name evidence="7" type="ORF">F7D14_01175</name>
</gene>
<keyword evidence="8" id="KW-1185">Reference proteome</keyword>
<dbReference type="InterPro" id="IPR010985">
    <property type="entry name" value="Ribbon_hlx_hlx"/>
</dbReference>
<organism evidence="7 8">
    <name type="scientific">Methylocystis parvus</name>
    <dbReference type="NCBI Taxonomy" id="134"/>
    <lineage>
        <taxon>Bacteria</taxon>
        <taxon>Pseudomonadati</taxon>
        <taxon>Pseudomonadota</taxon>
        <taxon>Alphaproteobacteria</taxon>
        <taxon>Hyphomicrobiales</taxon>
        <taxon>Methylocystaceae</taxon>
        <taxon>Methylocystis</taxon>
    </lineage>
</organism>
<accession>A0A6B8M1R1</accession>
<proteinExistence type="inferred from homology"/>
<dbReference type="KEGG" id="mpar:F7D14_01175"/>
<sequence length="106" mass="11806">MSLQVPRNIMAQATKRNELSGRGLVNVRMAAEDRNIIDQAARIAGKSRTEFMVEAARRAAQDTVLDANLIVVDGKTFEQFRAIFDAPAKPNAHIQKLMNLKAPWES</sequence>
<evidence type="ECO:0000256" key="4">
    <source>
        <dbReference type="ARBA" id="ARBA00023125"/>
    </source>
</evidence>
<evidence type="ECO:0000313" key="8">
    <source>
        <dbReference type="Proteomes" id="UP000422569"/>
    </source>
</evidence>
<dbReference type="Gene3D" id="1.20.5.780">
    <property type="entry name" value="Single helix bin"/>
    <property type="match status" value="1"/>
</dbReference>
<comment type="similarity">
    <text evidence="6">Belongs to the TacA antitoxin family.</text>
</comment>
<dbReference type="InterPro" id="IPR014795">
    <property type="entry name" value="TacA_1-like"/>
</dbReference>
<protein>
    <submittedName>
        <fullName evidence="7">DUF1778 domain-containing protein</fullName>
    </submittedName>
</protein>
<dbReference type="GO" id="GO:0003677">
    <property type="term" value="F:DNA binding"/>
    <property type="evidence" value="ECO:0007669"/>
    <property type="project" value="UniProtKB-KW"/>
</dbReference>
<dbReference type="SUPFAM" id="SSF47598">
    <property type="entry name" value="Ribbon-helix-helix"/>
    <property type="match status" value="1"/>
</dbReference>
<evidence type="ECO:0000256" key="1">
    <source>
        <dbReference type="ARBA" id="ARBA00022491"/>
    </source>
</evidence>
<keyword evidence="3" id="KW-0805">Transcription regulation</keyword>
<evidence type="ECO:0000256" key="3">
    <source>
        <dbReference type="ARBA" id="ARBA00023015"/>
    </source>
</evidence>
<dbReference type="EMBL" id="CP044331">
    <property type="protein sequence ID" value="QGM96235.1"/>
    <property type="molecule type" value="Genomic_DNA"/>
</dbReference>
<dbReference type="Proteomes" id="UP000422569">
    <property type="component" value="Chromosome"/>
</dbReference>
<dbReference type="GO" id="GO:0006355">
    <property type="term" value="P:regulation of DNA-templated transcription"/>
    <property type="evidence" value="ECO:0007669"/>
    <property type="project" value="InterPro"/>
</dbReference>
<evidence type="ECO:0000256" key="6">
    <source>
        <dbReference type="ARBA" id="ARBA00049988"/>
    </source>
</evidence>